<evidence type="ECO:0000256" key="2">
    <source>
        <dbReference type="ARBA" id="ARBA00022723"/>
    </source>
</evidence>
<organism evidence="6 7">
    <name type="scientific">Haliscomenobacter hydrossis (strain ATCC 27775 / DSM 1100 / LMG 10767 / O)</name>
    <dbReference type="NCBI Taxonomy" id="760192"/>
    <lineage>
        <taxon>Bacteria</taxon>
        <taxon>Pseudomonadati</taxon>
        <taxon>Bacteroidota</taxon>
        <taxon>Saprospiria</taxon>
        <taxon>Saprospirales</taxon>
        <taxon>Haliscomenobacteraceae</taxon>
        <taxon>Haliscomenobacter</taxon>
    </lineage>
</organism>
<name>F4KQS8_HALH1</name>
<dbReference type="Gene3D" id="2.40.40.20">
    <property type="match status" value="1"/>
</dbReference>
<proteinExistence type="inferred from homology"/>
<keyword evidence="3" id="KW-0408">Iron</keyword>
<dbReference type="OrthoDB" id="9792592at2"/>
<dbReference type="CDD" id="cd02762">
    <property type="entry name" value="MopB_1"/>
    <property type="match status" value="1"/>
</dbReference>
<dbReference type="HOGENOM" id="CLU_000422_13_3_10"/>
<sequence length="694" mass="76415">MSQTHYRNCNLCEAMCGLEIKLENGQITSIAGDKQDPFSRGHICPKAVALKDVYEDPNRLKTPVKRTAQGWQPISWEEAIDAVVEGIQSTQAKYGHNAVALYQGNPSIHNLGTTLNSPAFAKSLRSKNLYSATSTDQLPHHYASWQLFGHPLLIPIPDIDRTQFMLIIGGNPIASNGSMMTVPDVAARLKAIQKRGGKIVVVDPRRTETAEKADVHHFIRPNADVLLLLAMIQTLFAEGLINLGHLAEFTDGVEELRSATAFYTPEKVAAATGIAAKDIRQLARDFAQAESAVCYGRVGVSTQVYGGLCQWLISAINILTGNLDRAGGAMFTQPAVDFIARGRYEQKFRRWHSRVRGLPESLGELPVAALAEEMLTPGEGQIRTLITSCGNPVLSTPNGTQLEKALASLDFMVSIDIYINETTRHAHIILPPATGLEVPHYDLTFHVLAVRNTAKYSPPLFEKAPEARHDYEIYQELTHRLNGNTEVFQAEPPEVKLNLGLMFGPYGLSLDQLKELPHGVDLGPLQPCLPQRLFVPGKRIPLAPAALLQDLTRANELLADNSPSQDFPFLLIGRRHLRDNNSWMHNSTRLMRGRNRCTLHMHPTDALHLGLENQQTVKVSSRVGEIELPIEISADIMPGVVCMPHGYGHAREGVELDVARQYAGVSINDLTDEFVLDELTGNAAFSGVRVRVAN</sequence>
<dbReference type="PANTHER" id="PTHR43742:SF2">
    <property type="entry name" value="ASSIMILATORY NITRATE REDUCTASE CATALYTIC SUBUNIT"/>
    <property type="match status" value="1"/>
</dbReference>
<protein>
    <submittedName>
        <fullName evidence="6">Nitrate reductase</fullName>
        <ecNumber evidence="6">1.7.99.4</ecNumber>
    </submittedName>
</protein>
<reference evidence="6 7" key="1">
    <citation type="journal article" date="2011" name="Stand. Genomic Sci.">
        <title>Complete genome sequence of Haliscomenobacter hydrossis type strain (O).</title>
        <authorList>
            <consortium name="US DOE Joint Genome Institute (JGI-PGF)"/>
            <person name="Daligault H."/>
            <person name="Lapidus A."/>
            <person name="Zeytun A."/>
            <person name="Nolan M."/>
            <person name="Lucas S."/>
            <person name="Del Rio T.G."/>
            <person name="Tice H."/>
            <person name="Cheng J.F."/>
            <person name="Tapia R."/>
            <person name="Han C."/>
            <person name="Goodwin L."/>
            <person name="Pitluck S."/>
            <person name="Liolios K."/>
            <person name="Pagani I."/>
            <person name="Ivanova N."/>
            <person name="Huntemann M."/>
            <person name="Mavromatis K."/>
            <person name="Mikhailova N."/>
            <person name="Pati A."/>
            <person name="Chen A."/>
            <person name="Palaniappan K."/>
            <person name="Land M."/>
            <person name="Hauser L."/>
            <person name="Brambilla E.M."/>
            <person name="Rohde M."/>
            <person name="Verbarg S."/>
            <person name="Goker M."/>
            <person name="Bristow J."/>
            <person name="Eisen J.A."/>
            <person name="Markowitz V."/>
            <person name="Hugenholtz P."/>
            <person name="Kyrpides N.C."/>
            <person name="Klenk H.P."/>
            <person name="Woyke T."/>
        </authorList>
    </citation>
    <scope>NUCLEOTIDE SEQUENCE [LARGE SCALE GENOMIC DNA]</scope>
    <source>
        <strain evidence="7">ATCC 27775 / DSM 1100 / LMG 10767 / O</strain>
    </source>
</reference>
<accession>F4KQS8</accession>
<evidence type="ECO:0000259" key="5">
    <source>
        <dbReference type="PROSITE" id="PS51669"/>
    </source>
</evidence>
<dbReference type="STRING" id="760192.Halhy_3190"/>
<dbReference type="eggNOG" id="COG0243">
    <property type="taxonomic scope" value="Bacteria"/>
</dbReference>
<keyword evidence="4" id="KW-0411">Iron-sulfur</keyword>
<dbReference type="GO" id="GO:0046872">
    <property type="term" value="F:metal ion binding"/>
    <property type="evidence" value="ECO:0007669"/>
    <property type="project" value="UniProtKB-KW"/>
</dbReference>
<comment type="similarity">
    <text evidence="1">Belongs to the prokaryotic molybdopterin-containing oxidoreductase family.</text>
</comment>
<dbReference type="SUPFAM" id="SSF50692">
    <property type="entry name" value="ADC-like"/>
    <property type="match status" value="1"/>
</dbReference>
<dbReference type="EC" id="1.7.99.4" evidence="6"/>
<dbReference type="PANTHER" id="PTHR43742">
    <property type="entry name" value="TRIMETHYLAMINE-N-OXIDE REDUCTASE"/>
    <property type="match status" value="1"/>
</dbReference>
<dbReference type="GO" id="GO:0051536">
    <property type="term" value="F:iron-sulfur cluster binding"/>
    <property type="evidence" value="ECO:0007669"/>
    <property type="project" value="UniProtKB-KW"/>
</dbReference>
<dbReference type="InterPro" id="IPR050612">
    <property type="entry name" value="Prok_Mopterin_Oxidored"/>
</dbReference>
<dbReference type="EMBL" id="CP002691">
    <property type="protein sequence ID" value="AEE51051.1"/>
    <property type="molecule type" value="Genomic_DNA"/>
</dbReference>
<feature type="domain" description="4Fe-4S Mo/W bis-MGD-type" evidence="5">
    <location>
        <begin position="1"/>
        <end position="58"/>
    </location>
</feature>
<evidence type="ECO:0000313" key="7">
    <source>
        <dbReference type="Proteomes" id="UP000008461"/>
    </source>
</evidence>
<keyword evidence="7" id="KW-1185">Reference proteome</keyword>
<dbReference type="InterPro" id="IPR006656">
    <property type="entry name" value="Mopterin_OxRdtase"/>
</dbReference>
<dbReference type="GO" id="GO:0043546">
    <property type="term" value="F:molybdopterin cofactor binding"/>
    <property type="evidence" value="ECO:0007669"/>
    <property type="project" value="InterPro"/>
</dbReference>
<dbReference type="GO" id="GO:0016491">
    <property type="term" value="F:oxidoreductase activity"/>
    <property type="evidence" value="ECO:0007669"/>
    <property type="project" value="UniProtKB-KW"/>
</dbReference>
<dbReference type="InterPro" id="IPR009010">
    <property type="entry name" value="Asp_de-COase-like_dom_sf"/>
</dbReference>
<dbReference type="PROSITE" id="PS51669">
    <property type="entry name" value="4FE4S_MOW_BIS_MGD"/>
    <property type="match status" value="1"/>
</dbReference>
<dbReference type="KEGG" id="hhy:Halhy_3190"/>
<dbReference type="InterPro" id="IPR006657">
    <property type="entry name" value="MoPterin_dinucl-bd_dom"/>
</dbReference>
<evidence type="ECO:0000256" key="4">
    <source>
        <dbReference type="ARBA" id="ARBA00023014"/>
    </source>
</evidence>
<dbReference type="Gene3D" id="3.40.228.10">
    <property type="entry name" value="Dimethylsulfoxide Reductase, domain 2"/>
    <property type="match status" value="1"/>
</dbReference>
<dbReference type="Pfam" id="PF04879">
    <property type="entry name" value="Molybdop_Fe4S4"/>
    <property type="match status" value="1"/>
</dbReference>
<reference key="2">
    <citation type="submission" date="2011-04" db="EMBL/GenBank/DDBJ databases">
        <title>Complete sequence of chromosome of Haliscomenobacter hydrossis DSM 1100.</title>
        <authorList>
            <consortium name="US DOE Joint Genome Institute (JGI-PGF)"/>
            <person name="Lucas S."/>
            <person name="Han J."/>
            <person name="Lapidus A."/>
            <person name="Bruce D."/>
            <person name="Goodwin L."/>
            <person name="Pitluck S."/>
            <person name="Peters L."/>
            <person name="Kyrpides N."/>
            <person name="Mavromatis K."/>
            <person name="Ivanova N."/>
            <person name="Ovchinnikova G."/>
            <person name="Pagani I."/>
            <person name="Daligault H."/>
            <person name="Detter J.C."/>
            <person name="Han C."/>
            <person name="Land M."/>
            <person name="Hauser L."/>
            <person name="Markowitz V."/>
            <person name="Cheng J.-F."/>
            <person name="Hugenholtz P."/>
            <person name="Woyke T."/>
            <person name="Wu D."/>
            <person name="Verbarg S."/>
            <person name="Frueling A."/>
            <person name="Brambilla E."/>
            <person name="Klenk H.-P."/>
            <person name="Eisen J.A."/>
        </authorList>
    </citation>
    <scope>NUCLEOTIDE SEQUENCE</scope>
    <source>
        <strain>DSM 1100</strain>
    </source>
</reference>
<dbReference type="RefSeq" id="WP_013765592.1">
    <property type="nucleotide sequence ID" value="NC_015510.1"/>
</dbReference>
<dbReference type="InterPro" id="IPR006963">
    <property type="entry name" value="Mopterin_OxRdtase_4Fe-4S_dom"/>
</dbReference>
<evidence type="ECO:0000256" key="3">
    <source>
        <dbReference type="ARBA" id="ARBA00023004"/>
    </source>
</evidence>
<dbReference type="Pfam" id="PF00384">
    <property type="entry name" value="Molybdopterin"/>
    <property type="match status" value="1"/>
</dbReference>
<dbReference type="Pfam" id="PF01568">
    <property type="entry name" value="Molydop_binding"/>
    <property type="match status" value="1"/>
</dbReference>
<evidence type="ECO:0000256" key="1">
    <source>
        <dbReference type="ARBA" id="ARBA00010312"/>
    </source>
</evidence>
<keyword evidence="6" id="KW-0560">Oxidoreductase</keyword>
<dbReference type="Gene3D" id="3.40.50.740">
    <property type="match status" value="1"/>
</dbReference>
<dbReference type="Gene3D" id="2.20.25.90">
    <property type="entry name" value="ADC-like domains"/>
    <property type="match status" value="1"/>
</dbReference>
<dbReference type="Proteomes" id="UP000008461">
    <property type="component" value="Chromosome"/>
</dbReference>
<dbReference type="SMART" id="SM00926">
    <property type="entry name" value="Molybdop_Fe4S4"/>
    <property type="match status" value="1"/>
</dbReference>
<keyword evidence="2" id="KW-0479">Metal-binding</keyword>
<evidence type="ECO:0000313" key="6">
    <source>
        <dbReference type="EMBL" id="AEE51051.1"/>
    </source>
</evidence>
<dbReference type="AlphaFoldDB" id="F4KQS8"/>
<gene>
    <name evidence="6" type="ordered locus">Halhy_3190</name>
</gene>
<dbReference type="SUPFAM" id="SSF53706">
    <property type="entry name" value="Formate dehydrogenase/DMSO reductase, domains 1-3"/>
    <property type="match status" value="1"/>
</dbReference>